<proteinExistence type="predicted"/>
<feature type="signal peptide" evidence="1">
    <location>
        <begin position="1"/>
        <end position="19"/>
    </location>
</feature>
<gene>
    <name evidence="2" type="ORF">CYCCA115_LOCUS16035</name>
</gene>
<evidence type="ECO:0000313" key="2">
    <source>
        <dbReference type="EMBL" id="CAJ1956023.1"/>
    </source>
</evidence>
<evidence type="ECO:0000256" key="1">
    <source>
        <dbReference type="SAM" id="SignalP"/>
    </source>
</evidence>
<feature type="chain" id="PRO_5042110170" evidence="1">
    <location>
        <begin position="20"/>
        <end position="204"/>
    </location>
</feature>
<reference evidence="2" key="1">
    <citation type="submission" date="2023-08" db="EMBL/GenBank/DDBJ databases">
        <authorList>
            <person name="Audoor S."/>
            <person name="Bilcke G."/>
        </authorList>
    </citation>
    <scope>NUCLEOTIDE SEQUENCE</scope>
</reference>
<keyword evidence="1" id="KW-0732">Signal</keyword>
<organism evidence="2 3">
    <name type="scientific">Cylindrotheca closterium</name>
    <dbReference type="NCBI Taxonomy" id="2856"/>
    <lineage>
        <taxon>Eukaryota</taxon>
        <taxon>Sar</taxon>
        <taxon>Stramenopiles</taxon>
        <taxon>Ochrophyta</taxon>
        <taxon>Bacillariophyta</taxon>
        <taxon>Bacillariophyceae</taxon>
        <taxon>Bacillariophycidae</taxon>
        <taxon>Bacillariales</taxon>
        <taxon>Bacillariaceae</taxon>
        <taxon>Cylindrotheca</taxon>
    </lineage>
</organism>
<accession>A0AAD2FXA6</accession>
<keyword evidence="3" id="KW-1185">Reference proteome</keyword>
<dbReference type="EMBL" id="CAKOGP040001903">
    <property type="protein sequence ID" value="CAJ1956023.1"/>
    <property type="molecule type" value="Genomic_DNA"/>
</dbReference>
<evidence type="ECO:0000313" key="3">
    <source>
        <dbReference type="Proteomes" id="UP001295423"/>
    </source>
</evidence>
<protein>
    <submittedName>
        <fullName evidence="2">Uncharacterized protein</fullName>
    </submittedName>
</protein>
<comment type="caution">
    <text evidence="2">The sequence shown here is derived from an EMBL/GenBank/DDBJ whole genome shotgun (WGS) entry which is preliminary data.</text>
</comment>
<name>A0AAD2FXA6_9STRA</name>
<dbReference type="AlphaFoldDB" id="A0AAD2FXA6"/>
<sequence length="204" mass="22443">MLAKRITFLFTAIATFLLGFVLQPENLAFQATMAPAVVSLDHEDIPSSRSTVSLNLSFEIHPQAVDLYETVTAECQELYNVYGPIAIDLFNTASDEFARAYEIYQPIAWELLDQTVRPLAMDILDIVSTEFQQLFGTFTEEMSAPYSLFGYGRIEVTAVSYDASSTNQSSLSGAIHPAQAMMISTNVTSSVTNLTMLEGIIGQN</sequence>
<dbReference type="Proteomes" id="UP001295423">
    <property type="component" value="Unassembled WGS sequence"/>
</dbReference>